<reference evidence="2 3" key="1">
    <citation type="journal article" date="2015" name="Nat. Commun.">
        <title>Outbred genome sequencing and CRISPR/Cas9 gene editing in butterflies.</title>
        <authorList>
            <person name="Li X."/>
            <person name="Fan D."/>
            <person name="Zhang W."/>
            <person name="Liu G."/>
            <person name="Zhang L."/>
            <person name="Zhao L."/>
            <person name="Fang X."/>
            <person name="Chen L."/>
            <person name="Dong Y."/>
            <person name="Chen Y."/>
            <person name="Ding Y."/>
            <person name="Zhao R."/>
            <person name="Feng M."/>
            <person name="Zhu Y."/>
            <person name="Feng Y."/>
            <person name="Jiang X."/>
            <person name="Zhu D."/>
            <person name="Xiang H."/>
            <person name="Feng X."/>
            <person name="Li S."/>
            <person name="Wang J."/>
            <person name="Zhang G."/>
            <person name="Kronforst M.R."/>
            <person name="Wang W."/>
        </authorList>
    </citation>
    <scope>NUCLEOTIDE SEQUENCE [LARGE SCALE GENOMIC DNA]</scope>
    <source>
        <strain evidence="2">Ya'a_city_454_Px</strain>
        <tissue evidence="2">Whole body</tissue>
    </source>
</reference>
<gene>
    <name evidence="2" type="ORF">RR46_02026</name>
</gene>
<protein>
    <submittedName>
        <fullName evidence="2">Uncharacterized protein</fullName>
    </submittedName>
</protein>
<evidence type="ECO:0000256" key="1">
    <source>
        <dbReference type="SAM" id="SignalP"/>
    </source>
</evidence>
<keyword evidence="1" id="KW-0732">Signal</keyword>
<accession>A0A194QP62</accession>
<evidence type="ECO:0000313" key="3">
    <source>
        <dbReference type="Proteomes" id="UP000053268"/>
    </source>
</evidence>
<sequence length="59" mass="6788">MKWFPVAFCIRLLRSYLDFKAAIASADWLPSRVYGYTAISRSPEPRLLSGRGHRGGQMW</sequence>
<organism evidence="2 3">
    <name type="scientific">Papilio xuthus</name>
    <name type="common">Asian swallowtail butterfly</name>
    <dbReference type="NCBI Taxonomy" id="66420"/>
    <lineage>
        <taxon>Eukaryota</taxon>
        <taxon>Metazoa</taxon>
        <taxon>Ecdysozoa</taxon>
        <taxon>Arthropoda</taxon>
        <taxon>Hexapoda</taxon>
        <taxon>Insecta</taxon>
        <taxon>Pterygota</taxon>
        <taxon>Neoptera</taxon>
        <taxon>Endopterygota</taxon>
        <taxon>Lepidoptera</taxon>
        <taxon>Glossata</taxon>
        <taxon>Ditrysia</taxon>
        <taxon>Papilionoidea</taxon>
        <taxon>Papilionidae</taxon>
        <taxon>Papilioninae</taxon>
        <taxon>Papilio</taxon>
    </lineage>
</organism>
<dbReference type="EMBL" id="KQ458756">
    <property type="protein sequence ID" value="KPJ05271.1"/>
    <property type="molecule type" value="Genomic_DNA"/>
</dbReference>
<feature type="signal peptide" evidence="1">
    <location>
        <begin position="1"/>
        <end position="15"/>
    </location>
</feature>
<feature type="chain" id="PRO_5012768727" evidence="1">
    <location>
        <begin position="16"/>
        <end position="59"/>
    </location>
</feature>
<keyword evidence="3" id="KW-1185">Reference proteome</keyword>
<name>A0A194QP62_PAPXU</name>
<proteinExistence type="predicted"/>
<dbReference type="AlphaFoldDB" id="A0A194QP62"/>
<dbReference type="Proteomes" id="UP000053268">
    <property type="component" value="Unassembled WGS sequence"/>
</dbReference>
<evidence type="ECO:0000313" key="2">
    <source>
        <dbReference type="EMBL" id="KPJ05271.1"/>
    </source>
</evidence>